<evidence type="ECO:0000313" key="10">
    <source>
        <dbReference type="Proteomes" id="UP000782312"/>
    </source>
</evidence>
<evidence type="ECO:0000313" key="9">
    <source>
        <dbReference type="EMBL" id="MBI3127154.1"/>
    </source>
</evidence>
<dbReference type="Pfam" id="PF00158">
    <property type="entry name" value="Sigma54_activat"/>
    <property type="match status" value="1"/>
</dbReference>
<evidence type="ECO:0000256" key="1">
    <source>
        <dbReference type="ARBA" id="ARBA00022741"/>
    </source>
</evidence>
<evidence type="ECO:0000256" key="7">
    <source>
        <dbReference type="SAM" id="MobiDB-lite"/>
    </source>
</evidence>
<organism evidence="9 10">
    <name type="scientific">Tectimicrobiota bacterium</name>
    <dbReference type="NCBI Taxonomy" id="2528274"/>
    <lineage>
        <taxon>Bacteria</taxon>
        <taxon>Pseudomonadati</taxon>
        <taxon>Nitrospinota/Tectimicrobiota group</taxon>
        <taxon>Candidatus Tectimicrobiota</taxon>
    </lineage>
</organism>
<sequence length="348" mass="38888">MPYSAHDLPDTCFSDGTPNQSDAPGFTPPVHVLERGKHPKEIIADSPGMQEVFQQIEKFASSSDASILITGETGTGKEVVAALIHKKKLRRADGPFVAVNCGAIPGPLLESELFGHEKGAFTGAYALKKGKAELAHGGSLFLDEVGELPLTLQVKLLRFLETRQIDRVGGTSARNIDVQIISATNKNLFESVKKKEFREDLYYRLAVLCIHLPPLRERGDDVHLLAYQFLEKFARELGRPVKGFTPETLRAMESYPWPGNIRELLNKLRRAVVMAENEWLSPSDLSLDPEKDTPDLLNLPEAKEKVEHEYLQKALSLSKGNISRAARLLKISRPHLYTLMRKYRIKKG</sequence>
<dbReference type="GO" id="GO:0006355">
    <property type="term" value="P:regulation of DNA-templated transcription"/>
    <property type="evidence" value="ECO:0007669"/>
    <property type="project" value="InterPro"/>
</dbReference>
<evidence type="ECO:0000256" key="5">
    <source>
        <dbReference type="ARBA" id="ARBA00023159"/>
    </source>
</evidence>
<dbReference type="PROSITE" id="PS00688">
    <property type="entry name" value="SIGMA54_INTERACT_3"/>
    <property type="match status" value="1"/>
</dbReference>
<dbReference type="InterPro" id="IPR003593">
    <property type="entry name" value="AAA+_ATPase"/>
</dbReference>
<dbReference type="GO" id="GO:0005524">
    <property type="term" value="F:ATP binding"/>
    <property type="evidence" value="ECO:0007669"/>
    <property type="project" value="UniProtKB-KW"/>
</dbReference>
<dbReference type="PROSITE" id="PS00676">
    <property type="entry name" value="SIGMA54_INTERACT_2"/>
    <property type="match status" value="1"/>
</dbReference>
<dbReference type="Pfam" id="PF25601">
    <property type="entry name" value="AAA_lid_14"/>
    <property type="match status" value="1"/>
</dbReference>
<comment type="caution">
    <text evidence="9">The sequence shown here is derived from an EMBL/GenBank/DDBJ whole genome shotgun (WGS) entry which is preliminary data.</text>
</comment>
<keyword evidence="3" id="KW-0805">Transcription regulation</keyword>
<evidence type="ECO:0000259" key="8">
    <source>
        <dbReference type="PROSITE" id="PS50045"/>
    </source>
</evidence>
<dbReference type="InterPro" id="IPR025944">
    <property type="entry name" value="Sigma_54_int_dom_CS"/>
</dbReference>
<proteinExistence type="predicted"/>
<dbReference type="FunFam" id="3.40.50.300:FF:000006">
    <property type="entry name" value="DNA-binding transcriptional regulator NtrC"/>
    <property type="match status" value="1"/>
</dbReference>
<keyword evidence="5" id="KW-0010">Activator</keyword>
<keyword evidence="4" id="KW-0238">DNA-binding</keyword>
<dbReference type="Gene3D" id="1.10.8.60">
    <property type="match status" value="1"/>
</dbReference>
<dbReference type="GO" id="GO:0043565">
    <property type="term" value="F:sequence-specific DNA binding"/>
    <property type="evidence" value="ECO:0007669"/>
    <property type="project" value="InterPro"/>
</dbReference>
<dbReference type="SUPFAM" id="SSF52540">
    <property type="entry name" value="P-loop containing nucleoside triphosphate hydrolases"/>
    <property type="match status" value="1"/>
</dbReference>
<dbReference type="InterPro" id="IPR058031">
    <property type="entry name" value="AAA_lid_NorR"/>
</dbReference>
<name>A0A932HWT4_UNCTE</name>
<dbReference type="SUPFAM" id="SSF46689">
    <property type="entry name" value="Homeodomain-like"/>
    <property type="match status" value="1"/>
</dbReference>
<dbReference type="PROSITE" id="PS00675">
    <property type="entry name" value="SIGMA54_INTERACT_1"/>
    <property type="match status" value="1"/>
</dbReference>
<reference evidence="9" key="1">
    <citation type="submission" date="2020-07" db="EMBL/GenBank/DDBJ databases">
        <title>Huge and variable diversity of episymbiotic CPR bacteria and DPANN archaea in groundwater ecosystems.</title>
        <authorList>
            <person name="He C.Y."/>
            <person name="Keren R."/>
            <person name="Whittaker M."/>
            <person name="Farag I.F."/>
            <person name="Doudna J."/>
            <person name="Cate J.H.D."/>
            <person name="Banfield J.F."/>
        </authorList>
    </citation>
    <scope>NUCLEOTIDE SEQUENCE</scope>
    <source>
        <strain evidence="9">NC_groundwater_763_Ag_S-0.2um_68_21</strain>
    </source>
</reference>
<dbReference type="PANTHER" id="PTHR32071">
    <property type="entry name" value="TRANSCRIPTIONAL REGULATORY PROTEIN"/>
    <property type="match status" value="1"/>
</dbReference>
<accession>A0A932HWT4</accession>
<dbReference type="InterPro" id="IPR009057">
    <property type="entry name" value="Homeodomain-like_sf"/>
</dbReference>
<dbReference type="InterPro" id="IPR002197">
    <property type="entry name" value="HTH_Fis"/>
</dbReference>
<evidence type="ECO:0000256" key="3">
    <source>
        <dbReference type="ARBA" id="ARBA00023015"/>
    </source>
</evidence>
<dbReference type="SMART" id="SM00382">
    <property type="entry name" value="AAA"/>
    <property type="match status" value="1"/>
</dbReference>
<dbReference type="PANTHER" id="PTHR32071:SF113">
    <property type="entry name" value="ALGINATE BIOSYNTHESIS TRANSCRIPTIONAL REGULATORY PROTEIN ALGB"/>
    <property type="match status" value="1"/>
</dbReference>
<keyword evidence="6" id="KW-0804">Transcription</keyword>
<dbReference type="PROSITE" id="PS50045">
    <property type="entry name" value="SIGMA54_INTERACT_4"/>
    <property type="match status" value="1"/>
</dbReference>
<evidence type="ECO:0000256" key="6">
    <source>
        <dbReference type="ARBA" id="ARBA00023163"/>
    </source>
</evidence>
<dbReference type="Proteomes" id="UP000782312">
    <property type="component" value="Unassembled WGS sequence"/>
</dbReference>
<keyword evidence="2" id="KW-0067">ATP-binding</keyword>
<dbReference type="Pfam" id="PF02954">
    <property type="entry name" value="HTH_8"/>
    <property type="match status" value="1"/>
</dbReference>
<dbReference type="FunFam" id="1.10.8.60:FF:000014">
    <property type="entry name" value="DNA-binding transcriptional regulator NtrC"/>
    <property type="match status" value="1"/>
</dbReference>
<dbReference type="AlphaFoldDB" id="A0A932HWT4"/>
<feature type="domain" description="Sigma-54 factor interaction" evidence="8">
    <location>
        <begin position="42"/>
        <end position="273"/>
    </location>
</feature>
<dbReference type="Gene3D" id="3.40.50.300">
    <property type="entry name" value="P-loop containing nucleotide triphosphate hydrolases"/>
    <property type="match status" value="1"/>
</dbReference>
<dbReference type="InterPro" id="IPR027417">
    <property type="entry name" value="P-loop_NTPase"/>
</dbReference>
<evidence type="ECO:0000256" key="2">
    <source>
        <dbReference type="ARBA" id="ARBA00022840"/>
    </source>
</evidence>
<dbReference type="InterPro" id="IPR002078">
    <property type="entry name" value="Sigma_54_int"/>
</dbReference>
<evidence type="ECO:0000256" key="4">
    <source>
        <dbReference type="ARBA" id="ARBA00023125"/>
    </source>
</evidence>
<dbReference type="InterPro" id="IPR025943">
    <property type="entry name" value="Sigma_54_int_dom_ATP-bd_2"/>
</dbReference>
<feature type="region of interest" description="Disordered" evidence="7">
    <location>
        <begin position="1"/>
        <end position="26"/>
    </location>
</feature>
<dbReference type="Gene3D" id="1.10.10.60">
    <property type="entry name" value="Homeodomain-like"/>
    <property type="match status" value="1"/>
</dbReference>
<protein>
    <submittedName>
        <fullName evidence="9">Sigma-54-dependent Fis family transcriptional regulator</fullName>
    </submittedName>
</protein>
<keyword evidence="1" id="KW-0547">Nucleotide-binding</keyword>
<gene>
    <name evidence="9" type="ORF">HYZ11_06090</name>
</gene>
<dbReference type="PRINTS" id="PR01590">
    <property type="entry name" value="HTHFIS"/>
</dbReference>
<dbReference type="CDD" id="cd00009">
    <property type="entry name" value="AAA"/>
    <property type="match status" value="1"/>
</dbReference>
<dbReference type="EMBL" id="JACPUR010000016">
    <property type="protein sequence ID" value="MBI3127154.1"/>
    <property type="molecule type" value="Genomic_DNA"/>
</dbReference>
<dbReference type="InterPro" id="IPR025662">
    <property type="entry name" value="Sigma_54_int_dom_ATP-bd_1"/>
</dbReference>